<evidence type="ECO:0000313" key="2">
    <source>
        <dbReference type="Proteomes" id="UP000825729"/>
    </source>
</evidence>
<gene>
    <name evidence="1" type="ORF">H6P81_010053</name>
</gene>
<evidence type="ECO:0000313" key="1">
    <source>
        <dbReference type="EMBL" id="KAG9450088.1"/>
    </source>
</evidence>
<keyword evidence="2" id="KW-1185">Reference proteome</keyword>
<name>A0AAV7EMY0_ARIFI</name>
<dbReference type="Proteomes" id="UP000825729">
    <property type="component" value="Unassembled WGS sequence"/>
</dbReference>
<protein>
    <submittedName>
        <fullName evidence="1">Uncharacterized protein</fullName>
    </submittedName>
</protein>
<sequence>MDSRLTTRCSPVFFLETIQKAKLKEKHIRAIKKTPFGHFLEVKGGHIDLNGLKEYAWGEALHRHIVLQLSRKKAKNNGYFTGCALAVTLIPQQFHVYLSGAATKYIVVAHMKKFTSKHEICRRSCTNHSSSPFVGGVGRRGRGGCPPTTGRCYYISINANLESKIGKMEATLEDVQLKMVVMQARLDGAPEEAPAAEEASAAPEEAPTVAKEALAAEDAIAAEDTLAAEDALAPKEAPVAVESAAAVEALVAEQPSPRHHKRKVKPSQAMTTPYVLTHTSKRTKKTNC</sequence>
<accession>A0AAV7EMY0</accession>
<comment type="caution">
    <text evidence="1">The sequence shown here is derived from an EMBL/GenBank/DDBJ whole genome shotgun (WGS) entry which is preliminary data.</text>
</comment>
<organism evidence="1 2">
    <name type="scientific">Aristolochia fimbriata</name>
    <name type="common">White veined hardy Dutchman's pipe vine</name>
    <dbReference type="NCBI Taxonomy" id="158543"/>
    <lineage>
        <taxon>Eukaryota</taxon>
        <taxon>Viridiplantae</taxon>
        <taxon>Streptophyta</taxon>
        <taxon>Embryophyta</taxon>
        <taxon>Tracheophyta</taxon>
        <taxon>Spermatophyta</taxon>
        <taxon>Magnoliopsida</taxon>
        <taxon>Magnoliidae</taxon>
        <taxon>Piperales</taxon>
        <taxon>Aristolochiaceae</taxon>
        <taxon>Aristolochia</taxon>
    </lineage>
</organism>
<dbReference type="AlphaFoldDB" id="A0AAV7EMY0"/>
<reference evidence="1 2" key="1">
    <citation type="submission" date="2021-07" db="EMBL/GenBank/DDBJ databases">
        <title>The Aristolochia fimbriata genome: insights into angiosperm evolution, floral development and chemical biosynthesis.</title>
        <authorList>
            <person name="Jiao Y."/>
        </authorList>
    </citation>
    <scope>NUCLEOTIDE SEQUENCE [LARGE SCALE GENOMIC DNA]</scope>
    <source>
        <strain evidence="1">IBCAS-2021</strain>
        <tissue evidence="1">Leaf</tissue>
    </source>
</reference>
<proteinExistence type="predicted"/>
<dbReference type="EMBL" id="JAINDJ010000004">
    <property type="protein sequence ID" value="KAG9450088.1"/>
    <property type="molecule type" value="Genomic_DNA"/>
</dbReference>